<feature type="region of interest" description="Disordered" evidence="1">
    <location>
        <begin position="34"/>
        <end position="54"/>
    </location>
</feature>
<evidence type="ECO:0000313" key="2">
    <source>
        <dbReference type="EMBL" id="GFN87987.1"/>
    </source>
</evidence>
<evidence type="ECO:0000256" key="1">
    <source>
        <dbReference type="SAM" id="MobiDB-lite"/>
    </source>
</evidence>
<gene>
    <name evidence="2" type="ORF">PoB_001449300</name>
</gene>
<feature type="compositionally biased region" description="Basic and acidic residues" evidence="1">
    <location>
        <begin position="37"/>
        <end position="52"/>
    </location>
</feature>
<reference evidence="2 3" key="1">
    <citation type="journal article" date="2021" name="Elife">
        <title>Chloroplast acquisition without the gene transfer in kleptoplastic sea slugs, Plakobranchus ocellatus.</title>
        <authorList>
            <person name="Maeda T."/>
            <person name="Takahashi S."/>
            <person name="Yoshida T."/>
            <person name="Shimamura S."/>
            <person name="Takaki Y."/>
            <person name="Nagai Y."/>
            <person name="Toyoda A."/>
            <person name="Suzuki Y."/>
            <person name="Arimoto A."/>
            <person name="Ishii H."/>
            <person name="Satoh N."/>
            <person name="Nishiyama T."/>
            <person name="Hasebe M."/>
            <person name="Maruyama T."/>
            <person name="Minagawa J."/>
            <person name="Obokata J."/>
            <person name="Shigenobu S."/>
        </authorList>
    </citation>
    <scope>NUCLEOTIDE SEQUENCE [LARGE SCALE GENOMIC DNA]</scope>
</reference>
<keyword evidence="3" id="KW-1185">Reference proteome</keyword>
<accession>A0AAV3Z043</accession>
<sequence length="120" mass="13086">MASYCLQESKAGCEEVVVLSFPVLLPANSRVLSQPRGQERTISRGESKDNNYHAHCGHPPKLMYCFIVRGTRTMSFDEEKLIGRKVDSLFSVGKFPAGAGLDCGGIAKFFLQLTGNTQGS</sequence>
<protein>
    <submittedName>
        <fullName evidence="2">Uncharacterized protein</fullName>
    </submittedName>
</protein>
<dbReference type="EMBL" id="BLXT01001819">
    <property type="protein sequence ID" value="GFN87987.1"/>
    <property type="molecule type" value="Genomic_DNA"/>
</dbReference>
<dbReference type="Proteomes" id="UP000735302">
    <property type="component" value="Unassembled WGS sequence"/>
</dbReference>
<name>A0AAV3Z043_9GAST</name>
<organism evidence="2 3">
    <name type="scientific">Plakobranchus ocellatus</name>
    <dbReference type="NCBI Taxonomy" id="259542"/>
    <lineage>
        <taxon>Eukaryota</taxon>
        <taxon>Metazoa</taxon>
        <taxon>Spiralia</taxon>
        <taxon>Lophotrochozoa</taxon>
        <taxon>Mollusca</taxon>
        <taxon>Gastropoda</taxon>
        <taxon>Heterobranchia</taxon>
        <taxon>Euthyneura</taxon>
        <taxon>Panpulmonata</taxon>
        <taxon>Sacoglossa</taxon>
        <taxon>Placobranchoidea</taxon>
        <taxon>Plakobranchidae</taxon>
        <taxon>Plakobranchus</taxon>
    </lineage>
</organism>
<proteinExistence type="predicted"/>
<dbReference type="AlphaFoldDB" id="A0AAV3Z043"/>
<comment type="caution">
    <text evidence="2">The sequence shown here is derived from an EMBL/GenBank/DDBJ whole genome shotgun (WGS) entry which is preliminary data.</text>
</comment>
<evidence type="ECO:0000313" key="3">
    <source>
        <dbReference type="Proteomes" id="UP000735302"/>
    </source>
</evidence>